<proteinExistence type="predicted"/>
<evidence type="ECO:0000313" key="3">
    <source>
        <dbReference type="Proteomes" id="UP000000600"/>
    </source>
</evidence>
<dbReference type="OMA" id="CQINDPK"/>
<feature type="region of interest" description="Disordered" evidence="1">
    <location>
        <begin position="142"/>
        <end position="163"/>
    </location>
</feature>
<reference evidence="2 3" key="1">
    <citation type="journal article" date="2006" name="Nature">
        <title>Global trends of whole-genome duplications revealed by the ciliate Paramecium tetraurelia.</title>
        <authorList>
            <consortium name="Genoscope"/>
            <person name="Aury J.-M."/>
            <person name="Jaillon O."/>
            <person name="Duret L."/>
            <person name="Noel B."/>
            <person name="Jubin C."/>
            <person name="Porcel B.M."/>
            <person name="Segurens B."/>
            <person name="Daubin V."/>
            <person name="Anthouard V."/>
            <person name="Aiach N."/>
            <person name="Arnaiz O."/>
            <person name="Billaut A."/>
            <person name="Beisson J."/>
            <person name="Blanc I."/>
            <person name="Bouhouche K."/>
            <person name="Camara F."/>
            <person name="Duharcourt S."/>
            <person name="Guigo R."/>
            <person name="Gogendeau D."/>
            <person name="Katinka M."/>
            <person name="Keller A.-M."/>
            <person name="Kissmehl R."/>
            <person name="Klotz C."/>
            <person name="Koll F."/>
            <person name="Le Moue A."/>
            <person name="Lepere C."/>
            <person name="Malinsky S."/>
            <person name="Nowacki M."/>
            <person name="Nowak J.K."/>
            <person name="Plattner H."/>
            <person name="Poulain J."/>
            <person name="Ruiz F."/>
            <person name="Serrano V."/>
            <person name="Zagulski M."/>
            <person name="Dessen P."/>
            <person name="Betermier M."/>
            <person name="Weissenbach J."/>
            <person name="Scarpelli C."/>
            <person name="Schachter V."/>
            <person name="Sperling L."/>
            <person name="Meyer E."/>
            <person name="Cohen J."/>
            <person name="Wincker P."/>
        </authorList>
    </citation>
    <scope>NUCLEOTIDE SEQUENCE [LARGE SCALE GENOMIC DNA]</scope>
    <source>
        <strain evidence="2 3">Stock d4-2</strain>
    </source>
</reference>
<name>A0CJ72_PARTE</name>
<evidence type="ECO:0000313" key="2">
    <source>
        <dbReference type="EMBL" id="CAK70839.1"/>
    </source>
</evidence>
<feature type="compositionally biased region" description="Basic residues" evidence="1">
    <location>
        <begin position="154"/>
        <end position="163"/>
    </location>
</feature>
<dbReference type="OrthoDB" id="10626003at2759"/>
<keyword evidence="3" id="KW-1185">Reference proteome</keyword>
<dbReference type="InParanoid" id="A0CJ72"/>
<accession>A0CJ72</accession>
<organism evidence="2 3">
    <name type="scientific">Paramecium tetraurelia</name>
    <dbReference type="NCBI Taxonomy" id="5888"/>
    <lineage>
        <taxon>Eukaryota</taxon>
        <taxon>Sar</taxon>
        <taxon>Alveolata</taxon>
        <taxon>Ciliophora</taxon>
        <taxon>Intramacronucleata</taxon>
        <taxon>Oligohymenophorea</taxon>
        <taxon>Peniculida</taxon>
        <taxon>Parameciidae</taxon>
        <taxon>Paramecium</taxon>
    </lineage>
</organism>
<dbReference type="EMBL" id="CT868090">
    <property type="protein sequence ID" value="CAK70839.1"/>
    <property type="molecule type" value="Genomic_DNA"/>
</dbReference>
<dbReference type="Proteomes" id="UP000000600">
    <property type="component" value="Unassembled WGS sequence"/>
</dbReference>
<dbReference type="RefSeq" id="XP_001438236.1">
    <property type="nucleotide sequence ID" value="XM_001438199.1"/>
</dbReference>
<dbReference type="HOGENOM" id="CLU_1087602_0_0_1"/>
<dbReference type="GeneID" id="5024019"/>
<evidence type="ECO:0000256" key="1">
    <source>
        <dbReference type="SAM" id="MobiDB-lite"/>
    </source>
</evidence>
<dbReference type="KEGG" id="ptm:GSPATT00038621001"/>
<sequence>MQRQQQQQQLQQIYIPTFEEKQQILQRLILLLINKQRKPKDSFDQKNDEEETNFDTILDGIENNSHISKISSDNCSSYIQINISNYEAQILKCLLDSFQKDIQSQISCYEKNAKGQSDIQNQQISYVIEPRENFKSDVIKPNQFQNSDEEINTQKKKKKKNPKAKIEKFLNEQQILLSLKNMRHEYNKRLEYLKEIKQANKSLENIMRLKDKTPKYRIYEKENKDNLIILLECTKIINEIQQTFQQQDYEMEGLGK</sequence>
<gene>
    <name evidence="2" type="ORF">GSPATT00038621001</name>
</gene>
<protein>
    <submittedName>
        <fullName evidence="2">Uncharacterized protein</fullName>
    </submittedName>
</protein>
<dbReference type="AlphaFoldDB" id="A0CJ72"/>